<dbReference type="GO" id="GO:0042826">
    <property type="term" value="F:histone deacetylase binding"/>
    <property type="evidence" value="ECO:0007669"/>
    <property type="project" value="TreeGrafter"/>
</dbReference>
<reference evidence="10 11" key="1">
    <citation type="submission" date="2020-04" db="EMBL/GenBank/DDBJ databases">
        <authorList>
            <person name="Alioto T."/>
            <person name="Alioto T."/>
            <person name="Gomez Garrido J."/>
        </authorList>
    </citation>
    <scope>NUCLEOTIDE SEQUENCE [LARGE SCALE GENOMIC DNA]</scope>
</reference>
<keyword evidence="3" id="KW-0863">Zinc-finger</keyword>
<comment type="subcellular location">
    <subcellularLocation>
        <location evidence="1">Nucleus</location>
    </subcellularLocation>
</comment>
<keyword evidence="5" id="KW-0238">DNA-binding</keyword>
<evidence type="ECO:0000259" key="8">
    <source>
        <dbReference type="PROSITE" id="PS51156"/>
    </source>
</evidence>
<accession>A0A8S1D5S4</accession>
<evidence type="ECO:0000256" key="4">
    <source>
        <dbReference type="ARBA" id="ARBA00022833"/>
    </source>
</evidence>
<feature type="domain" description="SANT" evidence="9">
    <location>
        <begin position="244"/>
        <end position="291"/>
    </location>
</feature>
<dbReference type="GO" id="GO:0000122">
    <property type="term" value="P:negative regulation of transcription by RNA polymerase II"/>
    <property type="evidence" value="ECO:0007669"/>
    <property type="project" value="TreeGrafter"/>
</dbReference>
<dbReference type="PANTHER" id="PTHR10865">
    <property type="entry name" value="METASTASIS-ASSOCIATED PROTEIN AND MESODERM INDUCTION EARLY RESPONSE PROTEIN"/>
    <property type="match status" value="1"/>
</dbReference>
<dbReference type="PANTHER" id="PTHR10865:SF28">
    <property type="entry name" value="ELM2 DOMAIN-CONTAINING PROTEIN"/>
    <property type="match status" value="1"/>
</dbReference>
<dbReference type="GO" id="GO:0003714">
    <property type="term" value="F:transcription corepressor activity"/>
    <property type="evidence" value="ECO:0007669"/>
    <property type="project" value="TreeGrafter"/>
</dbReference>
<keyword evidence="4" id="KW-0862">Zinc</keyword>
<dbReference type="GO" id="GO:0003677">
    <property type="term" value="F:DNA binding"/>
    <property type="evidence" value="ECO:0007669"/>
    <property type="project" value="UniProtKB-KW"/>
</dbReference>
<sequence>MSSAKMGEIGEVDTPNNEDNDDKEFDPPIEMMIHDYDDERTLDDEEALEEEAESELDELSELQKDNQIPLAELFAMHGYGEVHPVNSINVENDIEAIIEDDCSGVEENAIQPGITSTQVLQMYVEDEEDLYTSLDFSNSGSFKTTRVGDEYQAQVPEVACSMDTIDPHYGKQDTLLWDPSHLSENQVEAFNKATNKAQLQGRHACIRDNDENLYSLMMSNFNIEEALRRHSFNTTEPVNTISLWTEQEVDKFENGLCTYGKDFFKIHQNKLPSKSVMDIIKFYYLFKKTARHEKLISRNDVKISKKPSRPFRISSNRNLEFLENLLGDGSGKTMAAEA</sequence>
<dbReference type="GO" id="GO:0008270">
    <property type="term" value="F:zinc ion binding"/>
    <property type="evidence" value="ECO:0007669"/>
    <property type="project" value="UniProtKB-KW"/>
</dbReference>
<dbReference type="FunFam" id="1.10.10.60:FF:000012">
    <property type="entry name" value="Metastasis-associated 1 family, member 3"/>
    <property type="match status" value="1"/>
</dbReference>
<dbReference type="InterPro" id="IPR001005">
    <property type="entry name" value="SANT/Myb"/>
</dbReference>
<evidence type="ECO:0008006" key="12">
    <source>
        <dbReference type="Google" id="ProtNLM"/>
    </source>
</evidence>
<comment type="caution">
    <text evidence="10">The sequence shown here is derived from an EMBL/GenBank/DDBJ whole genome shotgun (WGS) entry which is preliminary data.</text>
</comment>
<dbReference type="AlphaFoldDB" id="A0A8S1D5S4"/>
<protein>
    <recommendedName>
        <fullName evidence="12">Mesoderm induction early response protein 1</fullName>
    </recommendedName>
</protein>
<evidence type="ECO:0000256" key="3">
    <source>
        <dbReference type="ARBA" id="ARBA00022771"/>
    </source>
</evidence>
<evidence type="ECO:0000256" key="7">
    <source>
        <dbReference type="SAM" id="MobiDB-lite"/>
    </source>
</evidence>
<dbReference type="SMART" id="SM01189">
    <property type="entry name" value="ELM2"/>
    <property type="match status" value="1"/>
</dbReference>
<evidence type="ECO:0000313" key="10">
    <source>
        <dbReference type="EMBL" id="CAB3375789.1"/>
    </source>
</evidence>
<dbReference type="InterPro" id="IPR000949">
    <property type="entry name" value="ELM2_dom"/>
</dbReference>
<dbReference type="InterPro" id="IPR040138">
    <property type="entry name" value="MIER/MTA"/>
</dbReference>
<dbReference type="Proteomes" id="UP000494165">
    <property type="component" value="Unassembled WGS sequence"/>
</dbReference>
<gene>
    <name evidence="10" type="ORF">CLODIP_2_CD03810</name>
</gene>
<organism evidence="10 11">
    <name type="scientific">Cloeon dipterum</name>
    <dbReference type="NCBI Taxonomy" id="197152"/>
    <lineage>
        <taxon>Eukaryota</taxon>
        <taxon>Metazoa</taxon>
        <taxon>Ecdysozoa</taxon>
        <taxon>Arthropoda</taxon>
        <taxon>Hexapoda</taxon>
        <taxon>Insecta</taxon>
        <taxon>Pterygota</taxon>
        <taxon>Palaeoptera</taxon>
        <taxon>Ephemeroptera</taxon>
        <taxon>Pisciforma</taxon>
        <taxon>Baetidae</taxon>
        <taxon>Cloeon</taxon>
    </lineage>
</organism>
<feature type="domain" description="ELM2" evidence="8">
    <location>
        <begin position="143"/>
        <end position="234"/>
    </location>
</feature>
<dbReference type="SUPFAM" id="SSF46689">
    <property type="entry name" value="Homeodomain-like"/>
    <property type="match status" value="1"/>
</dbReference>
<dbReference type="GO" id="GO:0005654">
    <property type="term" value="C:nucleoplasm"/>
    <property type="evidence" value="ECO:0007669"/>
    <property type="project" value="TreeGrafter"/>
</dbReference>
<keyword evidence="11" id="KW-1185">Reference proteome</keyword>
<dbReference type="InterPro" id="IPR009057">
    <property type="entry name" value="Homeodomain-like_sf"/>
</dbReference>
<dbReference type="PROSITE" id="PS51293">
    <property type="entry name" value="SANT"/>
    <property type="match status" value="1"/>
</dbReference>
<dbReference type="Pfam" id="PF01448">
    <property type="entry name" value="ELM2"/>
    <property type="match status" value="1"/>
</dbReference>
<evidence type="ECO:0000256" key="1">
    <source>
        <dbReference type="ARBA" id="ARBA00004123"/>
    </source>
</evidence>
<keyword evidence="6" id="KW-0539">Nucleus</keyword>
<keyword evidence="2" id="KW-0479">Metal-binding</keyword>
<evidence type="ECO:0000256" key="6">
    <source>
        <dbReference type="ARBA" id="ARBA00023242"/>
    </source>
</evidence>
<evidence type="ECO:0000256" key="2">
    <source>
        <dbReference type="ARBA" id="ARBA00022723"/>
    </source>
</evidence>
<proteinExistence type="predicted"/>
<evidence type="ECO:0000256" key="5">
    <source>
        <dbReference type="ARBA" id="ARBA00023125"/>
    </source>
</evidence>
<dbReference type="PROSITE" id="PS51156">
    <property type="entry name" value="ELM2"/>
    <property type="match status" value="1"/>
</dbReference>
<evidence type="ECO:0000259" key="9">
    <source>
        <dbReference type="PROSITE" id="PS51293"/>
    </source>
</evidence>
<evidence type="ECO:0000313" key="11">
    <source>
        <dbReference type="Proteomes" id="UP000494165"/>
    </source>
</evidence>
<name>A0A8S1D5S4_9INSE</name>
<feature type="region of interest" description="Disordered" evidence="7">
    <location>
        <begin position="1"/>
        <end position="28"/>
    </location>
</feature>
<dbReference type="Gene3D" id="1.10.10.60">
    <property type="entry name" value="Homeodomain-like"/>
    <property type="match status" value="1"/>
</dbReference>
<dbReference type="SMART" id="SM00717">
    <property type="entry name" value="SANT"/>
    <property type="match status" value="1"/>
</dbReference>
<dbReference type="InterPro" id="IPR017884">
    <property type="entry name" value="SANT_dom"/>
</dbReference>
<dbReference type="EMBL" id="CADEPI010000118">
    <property type="protein sequence ID" value="CAB3375789.1"/>
    <property type="molecule type" value="Genomic_DNA"/>
</dbReference>